<dbReference type="AlphaFoldDB" id="A0A1L4D0P8"/>
<name>A0A1L4D0P8_9BACT</name>
<protein>
    <recommendedName>
        <fullName evidence="4">Aminotransferase class I/classII large domain-containing protein</fullName>
    </recommendedName>
</protein>
<keyword evidence="6" id="KW-1185">Reference proteome</keyword>
<dbReference type="Gene3D" id="3.90.1150.10">
    <property type="entry name" value="Aspartate Aminotransferase, domain 1"/>
    <property type="match status" value="1"/>
</dbReference>
<dbReference type="InterPro" id="IPR015424">
    <property type="entry name" value="PyrdxlP-dep_Trfase"/>
</dbReference>
<dbReference type="RefSeq" id="WP_148697500.1">
    <property type="nucleotide sequence ID" value="NZ_CP017834.1"/>
</dbReference>
<dbReference type="STRING" id="1915309.AXG55_07505"/>
<dbReference type="KEGG" id="saqi:AXG55_07505"/>
<evidence type="ECO:0000259" key="4">
    <source>
        <dbReference type="Pfam" id="PF00155"/>
    </source>
</evidence>
<keyword evidence="3" id="KW-0808">Transferase</keyword>
<dbReference type="Proteomes" id="UP000184731">
    <property type="component" value="Chromosome"/>
</dbReference>
<dbReference type="GO" id="GO:0008483">
    <property type="term" value="F:transaminase activity"/>
    <property type="evidence" value="ECO:0007669"/>
    <property type="project" value="UniProtKB-KW"/>
</dbReference>
<comment type="cofactor">
    <cofactor evidence="1">
        <name>pyridoxal 5'-phosphate</name>
        <dbReference type="ChEBI" id="CHEBI:597326"/>
    </cofactor>
</comment>
<keyword evidence="2" id="KW-0032">Aminotransferase</keyword>
<accession>A0A1L4D0P8</accession>
<dbReference type="Gene3D" id="3.40.640.10">
    <property type="entry name" value="Type I PLP-dependent aspartate aminotransferase-like (Major domain)"/>
    <property type="match status" value="1"/>
</dbReference>
<dbReference type="OrthoDB" id="9803354at2"/>
<evidence type="ECO:0000313" key="6">
    <source>
        <dbReference type="Proteomes" id="UP000184731"/>
    </source>
</evidence>
<dbReference type="CDD" id="cd00609">
    <property type="entry name" value="AAT_like"/>
    <property type="match status" value="1"/>
</dbReference>
<gene>
    <name evidence="5" type="ORF">AXG55_07505</name>
</gene>
<reference evidence="5 6" key="1">
    <citation type="submission" date="2016-10" db="EMBL/GenBank/DDBJ databases">
        <title>Silvanigrella aquatica sp. nov., isolated from a freshwater lake located in the Black Forest, Germany, description of Silvanigrellaceae fam. nov., Silvanigrellales ord. nov., reclassification of the order Bdellovibrionales in the class Oligoflexia, reclassification of the families Bacteriovoracaceae and Halobacteriovoraceae in the new order Bacteriovoracales ord. nov., and reclassification of the family Pseudobacteriovoracaceae in the order Oligoflexiales.</title>
        <authorList>
            <person name="Hahn M.W."/>
            <person name="Schmidt J."/>
            <person name="Koll U."/>
            <person name="Rohde M."/>
            <person name="Verbag S."/>
            <person name="Pitt A."/>
            <person name="Nakai R."/>
            <person name="Naganuma T."/>
            <person name="Lang E."/>
        </authorList>
    </citation>
    <scope>NUCLEOTIDE SEQUENCE [LARGE SCALE GENOMIC DNA]</scope>
    <source>
        <strain evidence="5 6">MWH-Nonnen-W8red</strain>
    </source>
</reference>
<dbReference type="EMBL" id="CP017834">
    <property type="protein sequence ID" value="APJ03758.1"/>
    <property type="molecule type" value="Genomic_DNA"/>
</dbReference>
<dbReference type="PANTHER" id="PTHR42832">
    <property type="entry name" value="AMINO ACID AMINOTRANSFERASE"/>
    <property type="match status" value="1"/>
</dbReference>
<evidence type="ECO:0000256" key="2">
    <source>
        <dbReference type="ARBA" id="ARBA00022576"/>
    </source>
</evidence>
<organism evidence="5 6">
    <name type="scientific">Silvanigrella aquatica</name>
    <dbReference type="NCBI Taxonomy" id="1915309"/>
    <lineage>
        <taxon>Bacteria</taxon>
        <taxon>Pseudomonadati</taxon>
        <taxon>Bdellovibrionota</taxon>
        <taxon>Oligoflexia</taxon>
        <taxon>Silvanigrellales</taxon>
        <taxon>Silvanigrellaceae</taxon>
        <taxon>Silvanigrella</taxon>
    </lineage>
</organism>
<sequence>MANLNEYNSWLLSLNPFGLTKNEEIKNKLESQNIEVYDFTLGDPKEPTPSFIIEALKNNIDNVSQYPTNVGMSQFRKVCANWAKRRLSVELNPESQIISSNGSKEAIFHIHQVLLNAASAKRIVIFPEPGYPVYNAGTILSGGIPYANPLRKEKKYIFDPSEIPHEIAKKVSAIWLCYPHNPTGAVISQTEMEKIYEWALKYNIVLLSDECYLDMYYENKIVPVSFLEISQKNNYKNVVCFFSLSKRSGMTGYRSGFVAGDNEIISLFAKYRLNVGLGTADFVQKAAMVAWEDNEHVRERSLIFANKRKVVDKFFAKNNIHVLPSNATFYVWGDIPENYDSDKEFTNALLLATGIMATPGSVFGESCSRNFRLALVPTIEKIKECFNKWQNKIDSGEFKL</sequence>
<dbReference type="SUPFAM" id="SSF53383">
    <property type="entry name" value="PLP-dependent transferases"/>
    <property type="match status" value="1"/>
</dbReference>
<evidence type="ECO:0000256" key="3">
    <source>
        <dbReference type="ARBA" id="ARBA00022679"/>
    </source>
</evidence>
<evidence type="ECO:0000313" key="5">
    <source>
        <dbReference type="EMBL" id="APJ03758.1"/>
    </source>
</evidence>
<dbReference type="GO" id="GO:0030170">
    <property type="term" value="F:pyridoxal phosphate binding"/>
    <property type="evidence" value="ECO:0007669"/>
    <property type="project" value="InterPro"/>
</dbReference>
<feature type="domain" description="Aminotransferase class I/classII large" evidence="4">
    <location>
        <begin position="36"/>
        <end position="384"/>
    </location>
</feature>
<dbReference type="PANTHER" id="PTHR42832:SF3">
    <property type="entry name" value="L-GLUTAMINE--4-(METHYLSULFANYL)-2-OXOBUTANOATE AMINOTRANSFERASE"/>
    <property type="match status" value="1"/>
</dbReference>
<dbReference type="InterPro" id="IPR015422">
    <property type="entry name" value="PyrdxlP-dep_Trfase_small"/>
</dbReference>
<dbReference type="InterPro" id="IPR015421">
    <property type="entry name" value="PyrdxlP-dep_Trfase_major"/>
</dbReference>
<dbReference type="InterPro" id="IPR004839">
    <property type="entry name" value="Aminotransferase_I/II_large"/>
</dbReference>
<evidence type="ECO:0000256" key="1">
    <source>
        <dbReference type="ARBA" id="ARBA00001933"/>
    </source>
</evidence>
<dbReference type="Pfam" id="PF00155">
    <property type="entry name" value="Aminotran_1_2"/>
    <property type="match status" value="1"/>
</dbReference>
<proteinExistence type="predicted"/>
<dbReference type="InterPro" id="IPR050881">
    <property type="entry name" value="LL-DAP_aminotransferase"/>
</dbReference>